<dbReference type="EMBL" id="LC621239">
    <property type="protein sequence ID" value="BCT90772.1"/>
    <property type="molecule type" value="Genomic_DNA"/>
</dbReference>
<dbReference type="Proteomes" id="UP000664909">
    <property type="component" value="Segment"/>
</dbReference>
<comment type="similarity">
    <text evidence="1">Belongs to the adenoviridae core-capsid bridging protein family.</text>
</comment>
<keyword evidence="6" id="KW-0118">Viral capsid assembly</keyword>
<evidence type="ECO:0000256" key="7">
    <source>
        <dbReference type="ARBA" id="ARBA00023125"/>
    </source>
</evidence>
<proteinExistence type="inferred from homology"/>
<evidence type="ECO:0000256" key="3">
    <source>
        <dbReference type="ARBA" id="ARBA00022612"/>
    </source>
</evidence>
<sequence length="361" mass="40829">MSSRKIKEEMLEIIAPELYAPRHRRSVKAETKSRVKKEEIKSKRKWKRPQIDDLLTEDVEVVGATAPRRPYQWRGRKVKRVLRPGTVITFTPGVRSRERASKRSSDEIFADEDILEQYERGEGEFRYGKRSKAEAAVVLDTSNPTPSLQPVTPQMPIVHTASAAKRSAVPTVEVLAPKKRRFTESSDQLAVDMVTETNTVPPGTAALLPARAVKQARRRFPVAVEAKKPEPMVVEEVKVRDVKPVAPGIGVQTIDFKVPVDAHKPHVSIIEQMDISSTPAKKVYGPANKIIPVAWQHPSQMGFPKYVRPKRRRRVVRRSKSTGRFVAAPLKRAPRRKIVLPAVRYHPSLDTVPRSQVAIWR</sequence>
<protein>
    <submittedName>
        <fullName evidence="8">V protein</fullName>
    </submittedName>
</protein>
<evidence type="ECO:0000313" key="8">
    <source>
        <dbReference type="EMBL" id="BCT90772.1"/>
    </source>
</evidence>
<evidence type="ECO:0000256" key="4">
    <source>
        <dbReference type="ARBA" id="ARBA00022844"/>
    </source>
</evidence>
<dbReference type="InterPro" id="IPR005608">
    <property type="entry name" value="Adeno_V"/>
</dbReference>
<evidence type="ECO:0000256" key="2">
    <source>
        <dbReference type="ARBA" id="ARBA00022562"/>
    </source>
</evidence>
<reference evidence="8" key="1">
    <citation type="submission" date="2021-03" db="EMBL/GenBank/DDBJ databases">
        <title>First isolation, molecular characterization, and serological survey of bovine adenovirus type 2 in Japan.</title>
        <authorList>
            <person name="Kumagai A."/>
            <person name="Hatama S."/>
        </authorList>
    </citation>
    <scope>NUCLEOTIDE SEQUENCE</scope>
    <source>
        <strain evidence="8">KY19-1</strain>
    </source>
</reference>
<name>A0A9W4BU91_ADEB2</name>
<keyword evidence="2" id="KW-1048">Host nucleus</keyword>
<organismHost>
    <name type="scientific">Bos taurus</name>
    <name type="common">Bovine</name>
    <dbReference type="NCBI Taxonomy" id="9913"/>
</organismHost>
<keyword evidence="5" id="KW-0426">Late protein</keyword>
<evidence type="ECO:0000313" key="9">
    <source>
        <dbReference type="Proteomes" id="UP000664909"/>
    </source>
</evidence>
<organism evidence="8 9">
    <name type="scientific">Bovine adenovirus 2</name>
    <name type="common">BAdV-2</name>
    <name type="synonym">Mastadenovirus bos2</name>
    <dbReference type="NCBI Taxonomy" id="114429"/>
    <lineage>
        <taxon>Viruses</taxon>
        <taxon>Varidnaviria</taxon>
        <taxon>Bamfordvirae</taxon>
        <taxon>Preplasmiviricota</taxon>
        <taxon>Polisuviricotina</taxon>
        <taxon>Pharingeaviricetes</taxon>
        <taxon>Rowavirales</taxon>
        <taxon>Adenoviridae</taxon>
        <taxon>Mastadenovirus</taxon>
        <taxon>Mastadenovirus bovidae</taxon>
        <taxon>Ovine mastadenovirus A</taxon>
    </lineage>
</organism>
<keyword evidence="7" id="KW-0238">DNA-binding</keyword>
<keyword evidence="3" id="KW-1188">Viral release from host cell</keyword>
<accession>A0A9W4BU91</accession>
<dbReference type="GO" id="GO:0044423">
    <property type="term" value="C:virion component"/>
    <property type="evidence" value="ECO:0007669"/>
    <property type="project" value="UniProtKB-KW"/>
</dbReference>
<keyword evidence="4" id="KW-0946">Virion</keyword>
<dbReference type="Pfam" id="PF03910">
    <property type="entry name" value="Adeno_PV"/>
    <property type="match status" value="2"/>
</dbReference>
<evidence type="ECO:0000256" key="6">
    <source>
        <dbReference type="ARBA" id="ARBA00022950"/>
    </source>
</evidence>
<evidence type="ECO:0000256" key="1">
    <source>
        <dbReference type="ARBA" id="ARBA00008293"/>
    </source>
</evidence>
<dbReference type="GO" id="GO:0003677">
    <property type="term" value="F:DNA binding"/>
    <property type="evidence" value="ECO:0007669"/>
    <property type="project" value="UniProtKB-KW"/>
</dbReference>
<evidence type="ECO:0000256" key="5">
    <source>
        <dbReference type="ARBA" id="ARBA00022921"/>
    </source>
</evidence>